<reference evidence="2 3" key="1">
    <citation type="submission" date="2020-10" db="EMBL/GenBank/DDBJ databases">
        <title>Connecting structure to function with the recovery of over 1000 high-quality activated sludge metagenome-assembled genomes encoding full-length rRNA genes using long-read sequencing.</title>
        <authorList>
            <person name="Singleton C.M."/>
            <person name="Petriglieri F."/>
            <person name="Kristensen J.M."/>
            <person name="Kirkegaard R.H."/>
            <person name="Michaelsen T.Y."/>
            <person name="Andersen M.H."/>
            <person name="Karst S.M."/>
            <person name="Dueholm M.S."/>
            <person name="Nielsen P.H."/>
            <person name="Albertsen M."/>
        </authorList>
    </citation>
    <scope>NUCLEOTIDE SEQUENCE [LARGE SCALE GENOMIC DNA]</scope>
    <source>
        <strain evidence="2">Ribe_18-Q3-R11-54_MAXAC.273</strain>
    </source>
</reference>
<dbReference type="InterPro" id="IPR025992">
    <property type="entry name" value="Haem-bd"/>
</dbReference>
<feature type="domain" description="Haem-binding" evidence="1">
    <location>
        <begin position="10"/>
        <end position="146"/>
    </location>
</feature>
<sequence>MFRKILIALVIIFIAIQFFHPAKNLSDDRTHDISLKYNVPANVDTIFVKACNNCHTNKTDYPWYVNIQPVAWWLANHVNEGKQKLNFSTFTSRRIAFQNHKFEDIVEQIKEKEMPLPSYTWLGLHPEAKITDADRKLIIDWATAQMDTLKAHYPADSLKMPKRPVVAK</sequence>
<dbReference type="EMBL" id="JADKGY010000006">
    <property type="protein sequence ID" value="MBK9982658.1"/>
    <property type="molecule type" value="Genomic_DNA"/>
</dbReference>
<evidence type="ECO:0000313" key="2">
    <source>
        <dbReference type="EMBL" id="MBK9982658.1"/>
    </source>
</evidence>
<name>A0A9D7SVC9_9BACT</name>
<dbReference type="Pfam" id="PF14376">
    <property type="entry name" value="Haem_bd"/>
    <property type="match status" value="1"/>
</dbReference>
<organism evidence="2 3">
    <name type="scientific">Candidatus Opimibacter skivensis</name>
    <dbReference type="NCBI Taxonomy" id="2982028"/>
    <lineage>
        <taxon>Bacteria</taxon>
        <taxon>Pseudomonadati</taxon>
        <taxon>Bacteroidota</taxon>
        <taxon>Saprospiria</taxon>
        <taxon>Saprospirales</taxon>
        <taxon>Saprospiraceae</taxon>
        <taxon>Candidatus Opimibacter</taxon>
    </lineage>
</organism>
<protein>
    <submittedName>
        <fullName evidence="2">Heme-binding domain-containing protein</fullName>
    </submittedName>
</protein>
<dbReference type="Proteomes" id="UP000808337">
    <property type="component" value="Unassembled WGS sequence"/>
</dbReference>
<gene>
    <name evidence="2" type="ORF">IPP15_09565</name>
</gene>
<comment type="caution">
    <text evidence="2">The sequence shown here is derived from an EMBL/GenBank/DDBJ whole genome shotgun (WGS) entry which is preliminary data.</text>
</comment>
<proteinExistence type="predicted"/>
<dbReference type="SMART" id="SM01235">
    <property type="entry name" value="Haem_bd"/>
    <property type="match status" value="1"/>
</dbReference>
<evidence type="ECO:0000259" key="1">
    <source>
        <dbReference type="SMART" id="SM01235"/>
    </source>
</evidence>
<accession>A0A9D7SVC9</accession>
<dbReference type="AlphaFoldDB" id="A0A9D7SVC9"/>
<evidence type="ECO:0000313" key="3">
    <source>
        <dbReference type="Proteomes" id="UP000808337"/>
    </source>
</evidence>